<evidence type="ECO:0000256" key="1">
    <source>
        <dbReference type="SAM" id="MobiDB-lite"/>
    </source>
</evidence>
<evidence type="ECO:0000313" key="3">
    <source>
        <dbReference type="Proteomes" id="UP001558613"/>
    </source>
</evidence>
<protein>
    <submittedName>
        <fullName evidence="2">Uncharacterized protein</fullName>
    </submittedName>
</protein>
<gene>
    <name evidence="2" type="ORF">QQF64_006808</name>
</gene>
<proteinExistence type="predicted"/>
<reference evidence="2 3" key="1">
    <citation type="submission" date="2023-09" db="EMBL/GenBank/DDBJ databases">
        <authorList>
            <person name="Wang M."/>
        </authorList>
    </citation>
    <scope>NUCLEOTIDE SEQUENCE [LARGE SCALE GENOMIC DNA]</scope>
    <source>
        <strain evidence="2">GT-2023</strain>
        <tissue evidence="2">Liver</tissue>
    </source>
</reference>
<dbReference type="Proteomes" id="UP001558613">
    <property type="component" value="Unassembled WGS sequence"/>
</dbReference>
<comment type="caution">
    <text evidence="2">The sequence shown here is derived from an EMBL/GenBank/DDBJ whole genome shotgun (WGS) entry which is preliminary data.</text>
</comment>
<dbReference type="EMBL" id="JAYMGO010000014">
    <property type="protein sequence ID" value="KAL1261543.1"/>
    <property type="molecule type" value="Genomic_DNA"/>
</dbReference>
<name>A0ABR3MCY4_9TELE</name>
<sequence>MSMIKLICSLDLKRFSASQAERESESERERRVEGVRGGWVSVGLADRLRFCRGAEKCSFWIGPHETKTQNASKALNFWKPRKALWLMLCWSRFTRGDVIGSCFGCCCVGAPELSPGNQVQGAASVRRFPSAFTFPLHLTWTAPPSLRRSSHDRARSAVPGVQLAAAASSSLHPRPGALPPAARHFARSGSAVTRTLNARSFNPYLWKDIYSRLRRTQLRPASCPLPTAHRNHPCRRRRCAHTSLTPCRPFDGEKMQSTGASGNIRGPCIQTD</sequence>
<keyword evidence="3" id="KW-1185">Reference proteome</keyword>
<organism evidence="2 3">
    <name type="scientific">Cirrhinus molitorella</name>
    <name type="common">mud carp</name>
    <dbReference type="NCBI Taxonomy" id="172907"/>
    <lineage>
        <taxon>Eukaryota</taxon>
        <taxon>Metazoa</taxon>
        <taxon>Chordata</taxon>
        <taxon>Craniata</taxon>
        <taxon>Vertebrata</taxon>
        <taxon>Euteleostomi</taxon>
        <taxon>Actinopterygii</taxon>
        <taxon>Neopterygii</taxon>
        <taxon>Teleostei</taxon>
        <taxon>Ostariophysi</taxon>
        <taxon>Cypriniformes</taxon>
        <taxon>Cyprinidae</taxon>
        <taxon>Labeoninae</taxon>
        <taxon>Labeonini</taxon>
        <taxon>Cirrhinus</taxon>
    </lineage>
</organism>
<accession>A0ABR3MCY4</accession>
<evidence type="ECO:0000313" key="2">
    <source>
        <dbReference type="EMBL" id="KAL1261543.1"/>
    </source>
</evidence>
<feature type="region of interest" description="Disordered" evidence="1">
    <location>
        <begin position="252"/>
        <end position="272"/>
    </location>
</feature>